<evidence type="ECO:0000256" key="1">
    <source>
        <dbReference type="SAM" id="MobiDB-lite"/>
    </source>
</evidence>
<name>A0AAD7GDW0_MYCRO</name>
<protein>
    <submittedName>
        <fullName evidence="2">Uncharacterized protein</fullName>
    </submittedName>
</protein>
<sequence length="229" mass="24774">MRRRGIPSASTNPDPRLHLHLLIKPPSVARLKAPPSPSSKSCARDRLTSTVCDQRYFLLSPPHSLLTARYSPYTRSLARSRLASTSTASCKPRPIRPTRVEHSSGRTASPQKRSATDGAPCSAVYAHSRTTRTLDALRGSMWRNRARLGPRVWNAGHGAIGDDSGARAQRPRRGWGLAQVCCAPSGRFARSAGTGFDGVHTTRVGVGNSTCTHSSLNPCRARTSGILWT</sequence>
<comment type="caution">
    <text evidence="2">The sequence shown here is derived from an EMBL/GenBank/DDBJ whole genome shotgun (WGS) entry which is preliminary data.</text>
</comment>
<feature type="region of interest" description="Disordered" evidence="1">
    <location>
        <begin position="81"/>
        <end position="121"/>
    </location>
</feature>
<dbReference type="Proteomes" id="UP001221757">
    <property type="component" value="Unassembled WGS sequence"/>
</dbReference>
<evidence type="ECO:0000313" key="3">
    <source>
        <dbReference type="Proteomes" id="UP001221757"/>
    </source>
</evidence>
<organism evidence="2 3">
    <name type="scientific">Mycena rosella</name>
    <name type="common">Pink bonnet</name>
    <name type="synonym">Agaricus rosellus</name>
    <dbReference type="NCBI Taxonomy" id="1033263"/>
    <lineage>
        <taxon>Eukaryota</taxon>
        <taxon>Fungi</taxon>
        <taxon>Dikarya</taxon>
        <taxon>Basidiomycota</taxon>
        <taxon>Agaricomycotina</taxon>
        <taxon>Agaricomycetes</taxon>
        <taxon>Agaricomycetidae</taxon>
        <taxon>Agaricales</taxon>
        <taxon>Marasmiineae</taxon>
        <taxon>Mycenaceae</taxon>
        <taxon>Mycena</taxon>
    </lineage>
</organism>
<gene>
    <name evidence="2" type="ORF">B0H17DRAFT_718397</name>
</gene>
<dbReference type="AlphaFoldDB" id="A0AAD7GDW0"/>
<evidence type="ECO:0000313" key="2">
    <source>
        <dbReference type="EMBL" id="KAJ7686297.1"/>
    </source>
</evidence>
<proteinExistence type="predicted"/>
<dbReference type="EMBL" id="JARKIE010000097">
    <property type="protein sequence ID" value="KAJ7686297.1"/>
    <property type="molecule type" value="Genomic_DNA"/>
</dbReference>
<keyword evidence="3" id="KW-1185">Reference proteome</keyword>
<reference evidence="2" key="1">
    <citation type="submission" date="2023-03" db="EMBL/GenBank/DDBJ databases">
        <title>Massive genome expansion in bonnet fungi (Mycena s.s.) driven by repeated elements and novel gene families across ecological guilds.</title>
        <authorList>
            <consortium name="Lawrence Berkeley National Laboratory"/>
            <person name="Harder C.B."/>
            <person name="Miyauchi S."/>
            <person name="Viragh M."/>
            <person name="Kuo A."/>
            <person name="Thoen E."/>
            <person name="Andreopoulos B."/>
            <person name="Lu D."/>
            <person name="Skrede I."/>
            <person name="Drula E."/>
            <person name="Henrissat B."/>
            <person name="Morin E."/>
            <person name="Kohler A."/>
            <person name="Barry K."/>
            <person name="LaButti K."/>
            <person name="Morin E."/>
            <person name="Salamov A."/>
            <person name="Lipzen A."/>
            <person name="Mereny Z."/>
            <person name="Hegedus B."/>
            <person name="Baldrian P."/>
            <person name="Stursova M."/>
            <person name="Weitz H."/>
            <person name="Taylor A."/>
            <person name="Grigoriev I.V."/>
            <person name="Nagy L.G."/>
            <person name="Martin F."/>
            <person name="Kauserud H."/>
        </authorList>
    </citation>
    <scope>NUCLEOTIDE SEQUENCE</scope>
    <source>
        <strain evidence="2">CBHHK067</strain>
    </source>
</reference>
<accession>A0AAD7GDW0</accession>